<evidence type="ECO:0000313" key="3">
    <source>
        <dbReference type="Proteomes" id="UP001140949"/>
    </source>
</evidence>
<reference evidence="2" key="2">
    <citation type="submission" date="2023-04" db="EMBL/GenBank/DDBJ databases">
        <authorList>
            <person name="Bruccoleri R.E."/>
            <person name="Oakeley E.J."/>
            <person name="Faust A.-M."/>
            <person name="Dessus-Babus S."/>
            <person name="Altorfer M."/>
            <person name="Burckhardt D."/>
            <person name="Oertli M."/>
            <person name="Naumann U."/>
            <person name="Petersen F."/>
            <person name="Wong J."/>
        </authorList>
    </citation>
    <scope>NUCLEOTIDE SEQUENCE</scope>
    <source>
        <strain evidence="2">GSM-AAB239-AS_SAM_17_03QT</strain>
        <tissue evidence="2">Leaf</tissue>
    </source>
</reference>
<name>A0AAX6HCD0_IRIPA</name>
<reference evidence="2" key="1">
    <citation type="journal article" date="2023" name="GigaByte">
        <title>Genome assembly of the bearded iris, Iris pallida Lam.</title>
        <authorList>
            <person name="Bruccoleri R.E."/>
            <person name="Oakeley E.J."/>
            <person name="Faust A.M.E."/>
            <person name="Altorfer M."/>
            <person name="Dessus-Babus S."/>
            <person name="Burckhardt D."/>
            <person name="Oertli M."/>
            <person name="Naumann U."/>
            <person name="Petersen F."/>
            <person name="Wong J."/>
        </authorList>
    </citation>
    <scope>NUCLEOTIDE SEQUENCE</scope>
    <source>
        <strain evidence="2">GSM-AAB239-AS_SAM_17_03QT</strain>
    </source>
</reference>
<dbReference type="EMBL" id="JANAVB010010600">
    <property type="protein sequence ID" value="KAJ6838699.1"/>
    <property type="molecule type" value="Genomic_DNA"/>
</dbReference>
<sequence>MDDCVAVVDDREKLVPLSVETATEEVKLMSNLPSVLLHHKEEEDVVEPIGSSDQKQELSGESAGGGIIDKIISHFHEPAAPLQEVESRKGGESSIDHGGEQSISTTTSIQKQEIDGGAGGGGIVDKIMSHLHGFGETSAAAAAAAAAADQEEIVHSHDEQAQLQEVVGSNRKEQVTESNGGGLLNQIITNFPTVSIPDHVTSPKAEEASLLIHIVQD</sequence>
<feature type="compositionally biased region" description="Polar residues" evidence="1">
    <location>
        <begin position="101"/>
        <end position="111"/>
    </location>
</feature>
<dbReference type="Proteomes" id="UP001140949">
    <property type="component" value="Unassembled WGS sequence"/>
</dbReference>
<organism evidence="2 3">
    <name type="scientific">Iris pallida</name>
    <name type="common">Sweet iris</name>
    <dbReference type="NCBI Taxonomy" id="29817"/>
    <lineage>
        <taxon>Eukaryota</taxon>
        <taxon>Viridiplantae</taxon>
        <taxon>Streptophyta</taxon>
        <taxon>Embryophyta</taxon>
        <taxon>Tracheophyta</taxon>
        <taxon>Spermatophyta</taxon>
        <taxon>Magnoliopsida</taxon>
        <taxon>Liliopsida</taxon>
        <taxon>Asparagales</taxon>
        <taxon>Iridaceae</taxon>
        <taxon>Iridoideae</taxon>
        <taxon>Irideae</taxon>
        <taxon>Iris</taxon>
    </lineage>
</organism>
<dbReference type="AlphaFoldDB" id="A0AAX6HCD0"/>
<protein>
    <submittedName>
        <fullName evidence="2">Uncharacterized protein</fullName>
    </submittedName>
</protein>
<accession>A0AAX6HCD0</accession>
<comment type="caution">
    <text evidence="2">The sequence shown here is derived from an EMBL/GenBank/DDBJ whole genome shotgun (WGS) entry which is preliminary data.</text>
</comment>
<gene>
    <name evidence="2" type="ORF">M6B38_318750</name>
</gene>
<proteinExistence type="predicted"/>
<feature type="compositionally biased region" description="Basic and acidic residues" evidence="1">
    <location>
        <begin position="85"/>
        <end position="99"/>
    </location>
</feature>
<keyword evidence="3" id="KW-1185">Reference proteome</keyword>
<evidence type="ECO:0000313" key="2">
    <source>
        <dbReference type="EMBL" id="KAJ6838699.1"/>
    </source>
</evidence>
<evidence type="ECO:0000256" key="1">
    <source>
        <dbReference type="SAM" id="MobiDB-lite"/>
    </source>
</evidence>
<feature type="region of interest" description="Disordered" evidence="1">
    <location>
        <begin position="82"/>
        <end position="117"/>
    </location>
</feature>